<name>A0A875RYH0_EENNA</name>
<keyword evidence="3" id="KW-1185">Reference proteome</keyword>
<feature type="compositionally biased region" description="Polar residues" evidence="1">
    <location>
        <begin position="126"/>
        <end position="135"/>
    </location>
</feature>
<dbReference type="AlphaFoldDB" id="A0A875RYH0"/>
<dbReference type="KEGG" id="bnn:FOA43_000020"/>
<proteinExistence type="predicted"/>
<evidence type="ECO:0000313" key="2">
    <source>
        <dbReference type="EMBL" id="QPG72719.1"/>
    </source>
</evidence>
<evidence type="ECO:0000256" key="1">
    <source>
        <dbReference type="SAM" id="MobiDB-lite"/>
    </source>
</evidence>
<sequence>MSNLINKLSEKLGGDHEESKTSQDYDQQQSQGGVKSQSGNSRPQGWDQDDMGAENLGTEDSQDTRYQGTRSQGTRSQGTRSQGTRSQGVRQNQGIGQDQGTRQDQGLRSGEHGGQGLRGKAGFESTGEQSMPQQETTRHRDEYETTYGHERDI</sequence>
<feature type="region of interest" description="Disordered" evidence="1">
    <location>
        <begin position="1"/>
        <end position="153"/>
    </location>
</feature>
<organism evidence="2 3">
    <name type="scientific">Eeniella nana</name>
    <name type="common">Yeast</name>
    <name type="synonym">Brettanomyces nanus</name>
    <dbReference type="NCBI Taxonomy" id="13502"/>
    <lineage>
        <taxon>Eukaryota</taxon>
        <taxon>Fungi</taxon>
        <taxon>Dikarya</taxon>
        <taxon>Ascomycota</taxon>
        <taxon>Saccharomycotina</taxon>
        <taxon>Pichiomycetes</taxon>
        <taxon>Pichiales</taxon>
        <taxon>Pichiaceae</taxon>
        <taxon>Brettanomyces</taxon>
    </lineage>
</organism>
<reference evidence="2" key="1">
    <citation type="submission" date="2020-10" db="EMBL/GenBank/DDBJ databases">
        <authorList>
            <person name="Roach M.J.R."/>
        </authorList>
    </citation>
    <scope>NUCLEOTIDE SEQUENCE</scope>
    <source>
        <strain evidence="2">CBS 1945</strain>
    </source>
</reference>
<evidence type="ECO:0000313" key="3">
    <source>
        <dbReference type="Proteomes" id="UP000662931"/>
    </source>
</evidence>
<feature type="compositionally biased region" description="Basic and acidic residues" evidence="1">
    <location>
        <begin position="136"/>
        <end position="153"/>
    </location>
</feature>
<feature type="compositionally biased region" description="Low complexity" evidence="1">
    <location>
        <begin position="24"/>
        <end position="39"/>
    </location>
</feature>
<dbReference type="EMBL" id="CP064812">
    <property type="protein sequence ID" value="QPG72719.1"/>
    <property type="molecule type" value="Genomic_DNA"/>
</dbReference>
<feature type="compositionally biased region" description="Polar residues" evidence="1">
    <location>
        <begin position="64"/>
        <end position="106"/>
    </location>
</feature>
<accession>A0A875RYH0</accession>
<dbReference type="Proteomes" id="UP000662931">
    <property type="component" value="Chromosome 1"/>
</dbReference>
<dbReference type="GeneID" id="62193421"/>
<feature type="compositionally biased region" description="Basic and acidic residues" evidence="1">
    <location>
        <begin position="8"/>
        <end position="23"/>
    </location>
</feature>
<protein>
    <submittedName>
        <fullName evidence="2">Uncharacterized protein</fullName>
    </submittedName>
</protein>
<dbReference type="RefSeq" id="XP_038776284.1">
    <property type="nucleotide sequence ID" value="XM_038920356.1"/>
</dbReference>
<gene>
    <name evidence="2" type="ORF">FOA43_000020</name>
</gene>